<protein>
    <submittedName>
        <fullName evidence="1">Uncharacterized protein</fullName>
    </submittedName>
</protein>
<dbReference type="EMBL" id="JAAAIP010000111">
    <property type="protein sequence ID" value="KAG0325514.1"/>
    <property type="molecule type" value="Genomic_DNA"/>
</dbReference>
<dbReference type="AlphaFoldDB" id="A0A9P6RQG0"/>
<organism evidence="1 2">
    <name type="scientific">Dissophora globulifera</name>
    <dbReference type="NCBI Taxonomy" id="979702"/>
    <lineage>
        <taxon>Eukaryota</taxon>
        <taxon>Fungi</taxon>
        <taxon>Fungi incertae sedis</taxon>
        <taxon>Mucoromycota</taxon>
        <taxon>Mortierellomycotina</taxon>
        <taxon>Mortierellomycetes</taxon>
        <taxon>Mortierellales</taxon>
        <taxon>Mortierellaceae</taxon>
        <taxon>Dissophora</taxon>
    </lineage>
</organism>
<keyword evidence="2" id="KW-1185">Reference proteome</keyword>
<dbReference type="OrthoDB" id="2436906at2759"/>
<evidence type="ECO:0000313" key="1">
    <source>
        <dbReference type="EMBL" id="KAG0325514.1"/>
    </source>
</evidence>
<reference evidence="1" key="1">
    <citation type="journal article" date="2020" name="Fungal Divers.">
        <title>Resolving the Mortierellaceae phylogeny through synthesis of multi-gene phylogenetics and phylogenomics.</title>
        <authorList>
            <person name="Vandepol N."/>
            <person name="Liber J."/>
            <person name="Desiro A."/>
            <person name="Na H."/>
            <person name="Kennedy M."/>
            <person name="Barry K."/>
            <person name="Grigoriev I.V."/>
            <person name="Miller A.N."/>
            <person name="O'Donnell K."/>
            <person name="Stajich J.E."/>
            <person name="Bonito G."/>
        </authorList>
    </citation>
    <scope>NUCLEOTIDE SEQUENCE</scope>
    <source>
        <strain evidence="1">REB-010B</strain>
    </source>
</reference>
<dbReference type="Proteomes" id="UP000738325">
    <property type="component" value="Unassembled WGS sequence"/>
</dbReference>
<comment type="caution">
    <text evidence="1">The sequence shown here is derived from an EMBL/GenBank/DDBJ whole genome shotgun (WGS) entry which is preliminary data.</text>
</comment>
<sequence>MNLGEQGCSASALSKSKLADVFETGTTARKCDGLLSVNAVEVGNFEFKRAGASKLEVACQLRKNIKINKRNLLELDKYELECPVLLSVHGMSAIVFRVRKWHDIWVAGKASSTIVLPSTFGELRLFLGDPVHQLSNLLDHYHEYAARADQSFQEYQYRKKGEDEEDTVSPAPKSVTETLDWEQIVFHTPTKVAKQPSLLDRLKRAKEEIVQGWDEEEVEKHF</sequence>
<proteinExistence type="predicted"/>
<accession>A0A9P6RQG0</accession>
<name>A0A9P6RQG0_9FUNG</name>
<evidence type="ECO:0000313" key="2">
    <source>
        <dbReference type="Proteomes" id="UP000738325"/>
    </source>
</evidence>
<gene>
    <name evidence="1" type="ORF">BGZ99_000568</name>
</gene>